<keyword evidence="3" id="KW-1185">Reference proteome</keyword>
<comment type="caution">
    <text evidence="2">The sequence shown here is derived from an EMBL/GenBank/DDBJ whole genome shotgun (WGS) entry which is preliminary data.</text>
</comment>
<gene>
    <name evidence="2" type="ORF">ACFQZP_44840</name>
</gene>
<dbReference type="EMBL" id="JBHTEC010000008">
    <property type="protein sequence ID" value="MFD0288608.1"/>
    <property type="molecule type" value="Genomic_DNA"/>
</dbReference>
<feature type="compositionally biased region" description="Basic and acidic residues" evidence="1">
    <location>
        <begin position="1"/>
        <end position="15"/>
    </location>
</feature>
<protein>
    <submittedName>
        <fullName evidence="2">Uncharacterized protein</fullName>
    </submittedName>
</protein>
<sequence>MSDTALERRAQRLEDIGPDDSFDGTTSYTDKPARVQRVINNGSEDQ</sequence>
<evidence type="ECO:0000313" key="2">
    <source>
        <dbReference type="EMBL" id="MFD0288608.1"/>
    </source>
</evidence>
<name>A0ABW2VVT7_9ACTN</name>
<evidence type="ECO:0000256" key="1">
    <source>
        <dbReference type="SAM" id="MobiDB-lite"/>
    </source>
</evidence>
<evidence type="ECO:0000313" key="3">
    <source>
        <dbReference type="Proteomes" id="UP001596957"/>
    </source>
</evidence>
<dbReference type="RefSeq" id="WP_330308907.1">
    <property type="nucleotide sequence ID" value="NZ_JBHTBI010000009.1"/>
</dbReference>
<dbReference type="Proteomes" id="UP001596957">
    <property type="component" value="Unassembled WGS sequence"/>
</dbReference>
<proteinExistence type="predicted"/>
<feature type="region of interest" description="Disordered" evidence="1">
    <location>
        <begin position="1"/>
        <end position="46"/>
    </location>
</feature>
<accession>A0ABW2VVT7</accession>
<reference evidence="3" key="1">
    <citation type="journal article" date="2019" name="Int. J. Syst. Evol. Microbiol.">
        <title>The Global Catalogue of Microorganisms (GCM) 10K type strain sequencing project: providing services to taxonomists for standard genome sequencing and annotation.</title>
        <authorList>
            <consortium name="The Broad Institute Genomics Platform"/>
            <consortium name="The Broad Institute Genome Sequencing Center for Infectious Disease"/>
            <person name="Wu L."/>
            <person name="Ma J."/>
        </authorList>
    </citation>
    <scope>NUCLEOTIDE SEQUENCE [LARGE SCALE GENOMIC DNA]</scope>
    <source>
        <strain evidence="3">CGMCC 4.7198</strain>
    </source>
</reference>
<organism evidence="2 3">
    <name type="scientific">Streptomyces lutosisoli</name>
    <dbReference type="NCBI Taxonomy" id="2665721"/>
    <lineage>
        <taxon>Bacteria</taxon>
        <taxon>Bacillati</taxon>
        <taxon>Actinomycetota</taxon>
        <taxon>Actinomycetes</taxon>
        <taxon>Kitasatosporales</taxon>
        <taxon>Streptomycetaceae</taxon>
        <taxon>Streptomyces</taxon>
    </lineage>
</organism>